<dbReference type="InterPro" id="IPR037682">
    <property type="entry name" value="TonB_C"/>
</dbReference>
<dbReference type="NCBIfam" id="TIGR01352">
    <property type="entry name" value="tonB_Cterm"/>
    <property type="match status" value="1"/>
</dbReference>
<dbReference type="Gene3D" id="3.30.1150.10">
    <property type="match status" value="1"/>
</dbReference>
<proteinExistence type="predicted"/>
<dbReference type="GO" id="GO:0016020">
    <property type="term" value="C:membrane"/>
    <property type="evidence" value="ECO:0007669"/>
    <property type="project" value="UniProtKB-SubCell"/>
</dbReference>
<sequence length="277" mass="29494">MLFLSFHALALVASIASKGPKPPSTPAPIGALFTADDYPSEAKAADEEGTVTTRIDVDAVGRVSGCTVTSSSGSPSLDAETCRLIKERAKFQPAKDERGRKTYGSVVQRITWRLQGDLAPNLAWAVRTTVTLAAQKQPTCVVEDEGAMKLVASTPGEGCARLLKEASSWTPTWLQPGQSVSFTLEERFLPGTVQPEDIPLPSGAAIASRQVLHLDFNAAGRIERCTIAEELGPAPPPMRDCKEFKRRLQPKLGEGGEGVPFTGTFVFTGIPGTGKTD</sequence>
<evidence type="ECO:0000259" key="5">
    <source>
        <dbReference type="PROSITE" id="PS52015"/>
    </source>
</evidence>
<dbReference type="GO" id="GO:0055085">
    <property type="term" value="P:transmembrane transport"/>
    <property type="evidence" value="ECO:0007669"/>
    <property type="project" value="InterPro"/>
</dbReference>
<dbReference type="SUPFAM" id="SSF74653">
    <property type="entry name" value="TolA/TonB C-terminal domain"/>
    <property type="match status" value="1"/>
</dbReference>
<name>A0A6G7YRK6_9SPHN</name>
<feature type="domain" description="TonB C-terminal" evidence="5">
    <location>
        <begin position="23"/>
        <end position="121"/>
    </location>
</feature>
<gene>
    <name evidence="6" type="ORF">G7077_11140</name>
</gene>
<evidence type="ECO:0000256" key="3">
    <source>
        <dbReference type="ARBA" id="ARBA00022989"/>
    </source>
</evidence>
<accession>A0A6G7YRK6</accession>
<dbReference type="RefSeq" id="WP_166411763.1">
    <property type="nucleotide sequence ID" value="NZ_CP049869.1"/>
</dbReference>
<evidence type="ECO:0000313" key="6">
    <source>
        <dbReference type="EMBL" id="QIK79375.1"/>
    </source>
</evidence>
<evidence type="ECO:0000256" key="4">
    <source>
        <dbReference type="ARBA" id="ARBA00023136"/>
    </source>
</evidence>
<keyword evidence="4" id="KW-0472">Membrane</keyword>
<dbReference type="KEGG" id="spii:G7077_11140"/>
<keyword evidence="3" id="KW-1133">Transmembrane helix</keyword>
<evidence type="ECO:0000256" key="2">
    <source>
        <dbReference type="ARBA" id="ARBA00022692"/>
    </source>
</evidence>
<keyword evidence="7" id="KW-1185">Reference proteome</keyword>
<comment type="subcellular location">
    <subcellularLocation>
        <location evidence="1">Membrane</location>
        <topology evidence="1">Single-pass membrane protein</topology>
    </subcellularLocation>
</comment>
<dbReference type="EMBL" id="CP049869">
    <property type="protein sequence ID" value="QIK79375.1"/>
    <property type="molecule type" value="Genomic_DNA"/>
</dbReference>
<keyword evidence="2" id="KW-0812">Transmembrane</keyword>
<evidence type="ECO:0000256" key="1">
    <source>
        <dbReference type="ARBA" id="ARBA00004167"/>
    </source>
</evidence>
<dbReference type="PROSITE" id="PS52015">
    <property type="entry name" value="TONB_CTD"/>
    <property type="match status" value="1"/>
</dbReference>
<dbReference type="Proteomes" id="UP000503222">
    <property type="component" value="Chromosome"/>
</dbReference>
<dbReference type="InterPro" id="IPR006260">
    <property type="entry name" value="TonB/TolA_C"/>
</dbReference>
<dbReference type="AlphaFoldDB" id="A0A6G7YRK6"/>
<evidence type="ECO:0000313" key="7">
    <source>
        <dbReference type="Proteomes" id="UP000503222"/>
    </source>
</evidence>
<dbReference type="Pfam" id="PF03544">
    <property type="entry name" value="TonB_C"/>
    <property type="match status" value="1"/>
</dbReference>
<protein>
    <submittedName>
        <fullName evidence="6">Energy transducer TonB</fullName>
    </submittedName>
</protein>
<organism evidence="6 7">
    <name type="scientific">Sphingomonas piscis</name>
    <dbReference type="NCBI Taxonomy" id="2714943"/>
    <lineage>
        <taxon>Bacteria</taxon>
        <taxon>Pseudomonadati</taxon>
        <taxon>Pseudomonadota</taxon>
        <taxon>Alphaproteobacteria</taxon>
        <taxon>Sphingomonadales</taxon>
        <taxon>Sphingomonadaceae</taxon>
        <taxon>Sphingomonas</taxon>
    </lineage>
</organism>
<reference evidence="6 7" key="1">
    <citation type="submission" date="2020-03" db="EMBL/GenBank/DDBJ databases">
        <title>Sphingomonas sp. nov., isolated from fish.</title>
        <authorList>
            <person name="Hyun D.-W."/>
            <person name="Bae J.-W."/>
        </authorList>
    </citation>
    <scope>NUCLEOTIDE SEQUENCE [LARGE SCALE GENOMIC DNA]</scope>
    <source>
        <strain evidence="6 7">HDW15B</strain>
    </source>
</reference>